<comment type="catalytic activity">
    <reaction evidence="7">
        <text>L-cysteinyl-[protein] + hexadecanoyl-CoA = S-hexadecanoyl-L-cysteinyl-[protein] + CoA</text>
        <dbReference type="Rhea" id="RHEA:36683"/>
        <dbReference type="Rhea" id="RHEA-COMP:10131"/>
        <dbReference type="Rhea" id="RHEA-COMP:11032"/>
        <dbReference type="ChEBI" id="CHEBI:29950"/>
        <dbReference type="ChEBI" id="CHEBI:57287"/>
        <dbReference type="ChEBI" id="CHEBI:57379"/>
        <dbReference type="ChEBI" id="CHEBI:74151"/>
        <dbReference type="EC" id="2.3.1.225"/>
    </reaction>
</comment>
<dbReference type="EC" id="2.3.1.225" evidence="7"/>
<name>A0AAU9K2X6_9CILI</name>
<feature type="compositionally biased region" description="Basic and acidic residues" evidence="8">
    <location>
        <begin position="242"/>
        <end position="265"/>
    </location>
</feature>
<comment type="caution">
    <text evidence="10">The sequence shown here is derived from an EMBL/GenBank/DDBJ whole genome shotgun (WGS) entry which is preliminary data.</text>
</comment>
<evidence type="ECO:0000256" key="6">
    <source>
        <dbReference type="ARBA" id="ARBA00023315"/>
    </source>
</evidence>
<evidence type="ECO:0000256" key="5">
    <source>
        <dbReference type="ARBA" id="ARBA00023136"/>
    </source>
</evidence>
<evidence type="ECO:0000313" key="11">
    <source>
        <dbReference type="Proteomes" id="UP001162131"/>
    </source>
</evidence>
<keyword evidence="11" id="KW-1185">Reference proteome</keyword>
<feature type="region of interest" description="Disordered" evidence="8">
    <location>
        <begin position="281"/>
        <end position="300"/>
    </location>
</feature>
<keyword evidence="5 7" id="KW-0472">Membrane</keyword>
<feature type="domain" description="Palmitoyltransferase DHHC" evidence="9">
    <location>
        <begin position="91"/>
        <end position="225"/>
    </location>
</feature>
<dbReference type="PANTHER" id="PTHR22883">
    <property type="entry name" value="ZINC FINGER DHHC DOMAIN CONTAINING PROTEIN"/>
    <property type="match status" value="1"/>
</dbReference>
<dbReference type="GO" id="GO:0016020">
    <property type="term" value="C:membrane"/>
    <property type="evidence" value="ECO:0007669"/>
    <property type="project" value="UniProtKB-SubCell"/>
</dbReference>
<evidence type="ECO:0000259" key="9">
    <source>
        <dbReference type="Pfam" id="PF01529"/>
    </source>
</evidence>
<dbReference type="EMBL" id="CAJZBQ010000054">
    <property type="protein sequence ID" value="CAG9332082.1"/>
    <property type="molecule type" value="Genomic_DNA"/>
</dbReference>
<dbReference type="GO" id="GO:0005794">
    <property type="term" value="C:Golgi apparatus"/>
    <property type="evidence" value="ECO:0007669"/>
    <property type="project" value="TreeGrafter"/>
</dbReference>
<comment type="subcellular location">
    <subcellularLocation>
        <location evidence="1">Membrane</location>
        <topology evidence="1">Multi-pass membrane protein</topology>
    </subcellularLocation>
</comment>
<keyword evidence="6 7" id="KW-0012">Acyltransferase</keyword>
<feature type="transmembrane region" description="Helical" evidence="7">
    <location>
        <begin position="44"/>
        <end position="66"/>
    </location>
</feature>
<feature type="transmembrane region" description="Helical" evidence="7">
    <location>
        <begin position="21"/>
        <end position="38"/>
    </location>
</feature>
<dbReference type="GO" id="GO:0005783">
    <property type="term" value="C:endoplasmic reticulum"/>
    <property type="evidence" value="ECO:0007669"/>
    <property type="project" value="TreeGrafter"/>
</dbReference>
<evidence type="ECO:0000256" key="2">
    <source>
        <dbReference type="ARBA" id="ARBA00022679"/>
    </source>
</evidence>
<dbReference type="InterPro" id="IPR039859">
    <property type="entry name" value="PFA4/ZDH16/20/ERF2-like"/>
</dbReference>
<keyword evidence="3 7" id="KW-0812">Transmembrane</keyword>
<dbReference type="InterPro" id="IPR001594">
    <property type="entry name" value="Palmitoyltrfase_DHHC"/>
</dbReference>
<evidence type="ECO:0000256" key="7">
    <source>
        <dbReference type="RuleBase" id="RU079119"/>
    </source>
</evidence>
<dbReference type="GO" id="GO:0006612">
    <property type="term" value="P:protein targeting to membrane"/>
    <property type="evidence" value="ECO:0007669"/>
    <property type="project" value="TreeGrafter"/>
</dbReference>
<evidence type="ECO:0000256" key="8">
    <source>
        <dbReference type="SAM" id="MobiDB-lite"/>
    </source>
</evidence>
<keyword evidence="4 7" id="KW-1133">Transmembrane helix</keyword>
<feature type="transmembrane region" description="Helical" evidence="7">
    <location>
        <begin position="138"/>
        <end position="162"/>
    </location>
</feature>
<protein>
    <recommendedName>
        <fullName evidence="7">Palmitoyltransferase</fullName>
        <ecNumber evidence="7">2.3.1.225</ecNumber>
    </recommendedName>
</protein>
<proteinExistence type="inferred from homology"/>
<evidence type="ECO:0000313" key="10">
    <source>
        <dbReference type="EMBL" id="CAG9332082.1"/>
    </source>
</evidence>
<feature type="region of interest" description="Disordered" evidence="8">
    <location>
        <begin position="239"/>
        <end position="266"/>
    </location>
</feature>
<evidence type="ECO:0000256" key="3">
    <source>
        <dbReference type="ARBA" id="ARBA00022692"/>
    </source>
</evidence>
<comment type="similarity">
    <text evidence="7">Belongs to the DHHC palmitoyltransferase family.</text>
</comment>
<gene>
    <name evidence="10" type="ORF">BSTOLATCC_MIC55537</name>
</gene>
<evidence type="ECO:0000256" key="4">
    <source>
        <dbReference type="ARBA" id="ARBA00022989"/>
    </source>
</evidence>
<comment type="domain">
    <text evidence="7">The DHHC domain is required for palmitoyltransferase activity.</text>
</comment>
<dbReference type="AlphaFoldDB" id="A0AAU9K2X6"/>
<reference evidence="10" key="1">
    <citation type="submission" date="2021-09" db="EMBL/GenBank/DDBJ databases">
        <authorList>
            <consortium name="AG Swart"/>
            <person name="Singh M."/>
            <person name="Singh A."/>
            <person name="Seah K."/>
            <person name="Emmerich C."/>
        </authorList>
    </citation>
    <scope>NUCLEOTIDE SEQUENCE</scope>
    <source>
        <strain evidence="10">ATCC30299</strain>
    </source>
</reference>
<dbReference type="Proteomes" id="UP001162131">
    <property type="component" value="Unassembled WGS sequence"/>
</dbReference>
<evidence type="ECO:0000256" key="1">
    <source>
        <dbReference type="ARBA" id="ARBA00004141"/>
    </source>
</evidence>
<dbReference type="PROSITE" id="PS50216">
    <property type="entry name" value="DHHC"/>
    <property type="match status" value="1"/>
</dbReference>
<dbReference type="PANTHER" id="PTHR22883:SF203">
    <property type="entry name" value="PALMITOYLTRANSFERASE"/>
    <property type="match status" value="1"/>
</dbReference>
<dbReference type="Pfam" id="PF01529">
    <property type="entry name" value="DHHC"/>
    <property type="match status" value="1"/>
</dbReference>
<keyword evidence="2 7" id="KW-0808">Transferase</keyword>
<feature type="transmembrane region" description="Helical" evidence="7">
    <location>
        <begin position="190"/>
        <end position="214"/>
    </location>
</feature>
<sequence length="300" mass="34438">MNTRKQNGFSRPYHPFQIATWLMSLFLVAVAILITLILETSLQIVFSLLFWPAQILYWILGVLATCSDPTDPLVYQQEYAINNGLSFDERNREAVCTICSFYVAGNSKHCGYCNRCVSDFDHHCKWLNNCIGGKNYKLFIYLIVVLEINGLIFIIFGLYTIIDRYSYQETKEKWIDIYGETGEQVIDAFIFFQTSISLAVFLANGKLIIFHIWLRSNGMTTYDYICQMRKKNKIMSHTEATSGEKADVNSNRSNEEISPRNHYPETKTLIGTSEELKIVEGATMRPSDTDSFENHKNLSG</sequence>
<organism evidence="10 11">
    <name type="scientific">Blepharisma stoltei</name>
    <dbReference type="NCBI Taxonomy" id="1481888"/>
    <lineage>
        <taxon>Eukaryota</taxon>
        <taxon>Sar</taxon>
        <taxon>Alveolata</taxon>
        <taxon>Ciliophora</taxon>
        <taxon>Postciliodesmatophora</taxon>
        <taxon>Heterotrichea</taxon>
        <taxon>Heterotrichida</taxon>
        <taxon>Blepharismidae</taxon>
        <taxon>Blepharisma</taxon>
    </lineage>
</organism>
<accession>A0AAU9K2X6</accession>
<dbReference type="GO" id="GO:0019706">
    <property type="term" value="F:protein-cysteine S-palmitoyltransferase activity"/>
    <property type="evidence" value="ECO:0007669"/>
    <property type="project" value="UniProtKB-EC"/>
</dbReference>